<accession>A0ABX5WWT7</accession>
<dbReference type="InterPro" id="IPR013132">
    <property type="entry name" value="PseI/NeuA/B-like_N"/>
</dbReference>
<dbReference type="Pfam" id="PF03102">
    <property type="entry name" value="NeuB"/>
    <property type="match status" value="1"/>
</dbReference>
<dbReference type="Gene3D" id="3.90.1210.10">
    <property type="entry name" value="Antifreeze-like/N-acetylneuraminic acid synthase C-terminal domain"/>
    <property type="match status" value="1"/>
</dbReference>
<dbReference type="PANTHER" id="PTHR42966">
    <property type="entry name" value="N-ACETYLNEURAMINATE SYNTHASE"/>
    <property type="match status" value="1"/>
</dbReference>
<protein>
    <submittedName>
        <fullName evidence="2">Pseudaminic acid synthase</fullName>
        <ecNumber evidence="2">2.5.1.97</ecNumber>
    </submittedName>
</protein>
<dbReference type="CDD" id="cd11615">
    <property type="entry name" value="SAF_NeuB_like"/>
    <property type="match status" value="1"/>
</dbReference>
<dbReference type="InterPro" id="IPR013785">
    <property type="entry name" value="Aldolase_TIM"/>
</dbReference>
<dbReference type="InterPro" id="IPR057736">
    <property type="entry name" value="SAF_PseI/NeuA/NeuB"/>
</dbReference>
<keyword evidence="3" id="KW-1185">Reference proteome</keyword>
<evidence type="ECO:0000313" key="3">
    <source>
        <dbReference type="Proteomes" id="UP000315947"/>
    </source>
</evidence>
<sequence length="356" mass="39019">MNKQPAIVIGSHIIGVGSAPFVIAELSGNHSQSIEKAKEMIRVASACGVHAIKLQTYTADTMTLNVQKGEFVINDEDNLWKGESLHSLYKKAMTPWEWHKPLFEYAKSLGLVAFSSPFDVTAVEFLEALEVPCYKIASFENTDHELLTAVARTGKPVIMSTGMASEEELTESVQLLRREGCEQLILLKCTSHYPADPVDANLQTIPDLANKFSCQAGLSDHTLGIGVSIAAVALGASVLEKHFVLDRSLGDVDAEFSMEPNEFELLVSESRRAQLALGKVNYGPVGQEIESVKFRRSLYVAQDLRKGDTFNRENIRSVRPGLGLPPKHLTTFIGKVVSCDVKAGTALNWDMLANEQ</sequence>
<dbReference type="Gene3D" id="3.20.20.70">
    <property type="entry name" value="Aldolase class I"/>
    <property type="match status" value="1"/>
</dbReference>
<dbReference type="PROSITE" id="PS50844">
    <property type="entry name" value="AFP_LIKE"/>
    <property type="match status" value="1"/>
</dbReference>
<reference evidence="2 3" key="1">
    <citation type="submission" date="2019-07" db="EMBL/GenBank/DDBJ databases">
        <title>Shewanella sp. YLB-06 whole genomic sequence.</title>
        <authorList>
            <person name="Yu L."/>
        </authorList>
    </citation>
    <scope>NUCLEOTIDE SEQUENCE [LARGE SCALE GENOMIC DNA]</scope>
    <source>
        <strain evidence="2 3">YLB-06</strain>
    </source>
</reference>
<dbReference type="Pfam" id="PF08666">
    <property type="entry name" value="SAF"/>
    <property type="match status" value="1"/>
</dbReference>
<dbReference type="SUPFAM" id="SSF51569">
    <property type="entry name" value="Aldolase"/>
    <property type="match status" value="1"/>
</dbReference>
<dbReference type="PANTHER" id="PTHR42966:SF2">
    <property type="entry name" value="PSEUDAMINIC ACID SYNTHASE"/>
    <property type="match status" value="1"/>
</dbReference>
<dbReference type="InterPro" id="IPR020030">
    <property type="entry name" value="Pseudaminic_synth_PseI"/>
</dbReference>
<evidence type="ECO:0000313" key="2">
    <source>
        <dbReference type="EMBL" id="QDO83418.1"/>
    </source>
</evidence>
<dbReference type="GO" id="GO:0016740">
    <property type="term" value="F:transferase activity"/>
    <property type="evidence" value="ECO:0007669"/>
    <property type="project" value="UniProtKB-KW"/>
</dbReference>
<dbReference type="InterPro" id="IPR013974">
    <property type="entry name" value="SAF"/>
</dbReference>
<name>A0ABX5WWT7_9GAMM</name>
<dbReference type="SMART" id="SM00858">
    <property type="entry name" value="SAF"/>
    <property type="match status" value="1"/>
</dbReference>
<dbReference type="RefSeq" id="WP_144045795.1">
    <property type="nucleotide sequence ID" value="NZ_CP041614.1"/>
</dbReference>
<dbReference type="EC" id="2.5.1.97" evidence="2"/>
<evidence type="ECO:0000259" key="1">
    <source>
        <dbReference type="PROSITE" id="PS50844"/>
    </source>
</evidence>
<dbReference type="EMBL" id="CP041614">
    <property type="protein sequence ID" value="QDO83418.1"/>
    <property type="molecule type" value="Genomic_DNA"/>
</dbReference>
<dbReference type="InterPro" id="IPR036732">
    <property type="entry name" value="AFP_Neu5c_C_sf"/>
</dbReference>
<organism evidence="2 3">
    <name type="scientific">Shewanella psychropiezotolerans</name>
    <dbReference type="NCBI Taxonomy" id="2593655"/>
    <lineage>
        <taxon>Bacteria</taxon>
        <taxon>Pseudomonadati</taxon>
        <taxon>Pseudomonadota</taxon>
        <taxon>Gammaproteobacteria</taxon>
        <taxon>Alteromonadales</taxon>
        <taxon>Shewanellaceae</taxon>
        <taxon>Shewanella</taxon>
    </lineage>
</organism>
<dbReference type="SUPFAM" id="SSF51269">
    <property type="entry name" value="AFP III-like domain"/>
    <property type="match status" value="1"/>
</dbReference>
<dbReference type="Proteomes" id="UP000315947">
    <property type="component" value="Chromosome"/>
</dbReference>
<proteinExistence type="predicted"/>
<keyword evidence="2" id="KW-0808">Transferase</keyword>
<gene>
    <name evidence="2" type="primary">pseI</name>
    <name evidence="2" type="ORF">FM037_09495</name>
</gene>
<feature type="domain" description="AFP-like" evidence="1">
    <location>
        <begin position="297"/>
        <end position="355"/>
    </location>
</feature>
<dbReference type="NCBIfam" id="TIGR03586">
    <property type="entry name" value="PseI"/>
    <property type="match status" value="1"/>
</dbReference>
<dbReference type="InterPro" id="IPR051690">
    <property type="entry name" value="PseI-like"/>
</dbReference>
<dbReference type="InterPro" id="IPR006190">
    <property type="entry name" value="SAF_AFP_Neu5Ac"/>
</dbReference>